<feature type="region of interest" description="Disordered" evidence="1">
    <location>
        <begin position="1465"/>
        <end position="1551"/>
    </location>
</feature>
<feature type="compositionally biased region" description="Basic and acidic residues" evidence="1">
    <location>
        <begin position="316"/>
        <end position="325"/>
    </location>
</feature>
<proteinExistence type="predicted"/>
<dbReference type="EMBL" id="OB661036">
    <property type="protein sequence ID" value="CAD7227106.1"/>
    <property type="molecule type" value="Genomic_DNA"/>
</dbReference>
<dbReference type="GO" id="GO:0045216">
    <property type="term" value="P:cell-cell junction organization"/>
    <property type="evidence" value="ECO:0007669"/>
    <property type="project" value="InterPro"/>
</dbReference>
<feature type="compositionally biased region" description="Pro residues" evidence="1">
    <location>
        <begin position="1589"/>
        <end position="1600"/>
    </location>
</feature>
<evidence type="ECO:0000256" key="1">
    <source>
        <dbReference type="SAM" id="MobiDB-lite"/>
    </source>
</evidence>
<feature type="compositionally biased region" description="Polar residues" evidence="1">
    <location>
        <begin position="1283"/>
        <end position="1297"/>
    </location>
</feature>
<feature type="compositionally biased region" description="Basic and acidic residues" evidence="1">
    <location>
        <begin position="1072"/>
        <end position="1084"/>
    </location>
</feature>
<dbReference type="SUPFAM" id="SSF144232">
    <property type="entry name" value="HIT/MYND zinc finger-like"/>
    <property type="match status" value="1"/>
</dbReference>
<feature type="region of interest" description="Disordered" evidence="1">
    <location>
        <begin position="1186"/>
        <end position="1225"/>
    </location>
</feature>
<feature type="compositionally biased region" description="Polar residues" evidence="1">
    <location>
        <begin position="796"/>
        <end position="809"/>
    </location>
</feature>
<feature type="compositionally biased region" description="Polar residues" evidence="1">
    <location>
        <begin position="1834"/>
        <end position="1866"/>
    </location>
</feature>
<reference evidence="3" key="1">
    <citation type="submission" date="2020-11" db="EMBL/GenBank/DDBJ databases">
        <authorList>
            <person name="Tran Van P."/>
        </authorList>
    </citation>
    <scope>NUCLEOTIDE SEQUENCE</scope>
</reference>
<feature type="region of interest" description="Disordered" evidence="1">
    <location>
        <begin position="1572"/>
        <end position="1707"/>
    </location>
</feature>
<feature type="region of interest" description="Disordered" evidence="1">
    <location>
        <begin position="1740"/>
        <end position="1867"/>
    </location>
</feature>
<feature type="compositionally biased region" description="Basic and acidic residues" evidence="1">
    <location>
        <begin position="1186"/>
        <end position="1195"/>
    </location>
</feature>
<feature type="compositionally biased region" description="Low complexity" evidence="1">
    <location>
        <begin position="991"/>
        <end position="1037"/>
    </location>
</feature>
<dbReference type="PANTHER" id="PTHR21517">
    <property type="entry name" value="APICAL JUNCTION COMPONENT 1 HOMOLOG"/>
    <property type="match status" value="1"/>
</dbReference>
<feature type="region of interest" description="Disordered" evidence="1">
    <location>
        <begin position="495"/>
        <end position="519"/>
    </location>
</feature>
<feature type="compositionally biased region" description="Pro residues" evidence="1">
    <location>
        <begin position="918"/>
        <end position="928"/>
    </location>
</feature>
<feature type="compositionally biased region" description="Low complexity" evidence="1">
    <location>
        <begin position="1530"/>
        <end position="1549"/>
    </location>
</feature>
<feature type="region of interest" description="Disordered" evidence="1">
    <location>
        <begin position="1279"/>
        <end position="1321"/>
    </location>
</feature>
<name>A0A7R8ZMK5_9CRUS</name>
<feature type="region of interest" description="Disordered" evidence="1">
    <location>
        <begin position="959"/>
        <end position="1100"/>
    </location>
</feature>
<feature type="region of interest" description="Disordered" evidence="1">
    <location>
        <begin position="288"/>
        <end position="333"/>
    </location>
</feature>
<evidence type="ECO:0000313" key="3">
    <source>
        <dbReference type="EMBL" id="CAD7227106.1"/>
    </source>
</evidence>
<feature type="compositionally biased region" description="Low complexity" evidence="1">
    <location>
        <begin position="876"/>
        <end position="893"/>
    </location>
</feature>
<feature type="compositionally biased region" description="Basic and acidic residues" evidence="1">
    <location>
        <begin position="1498"/>
        <end position="1522"/>
    </location>
</feature>
<feature type="region of interest" description="Disordered" evidence="1">
    <location>
        <begin position="2108"/>
        <end position="2129"/>
    </location>
</feature>
<feature type="region of interest" description="Disordered" evidence="1">
    <location>
        <begin position="436"/>
        <end position="466"/>
    </location>
</feature>
<feature type="region of interest" description="Disordered" evidence="1">
    <location>
        <begin position="826"/>
        <end position="936"/>
    </location>
</feature>
<dbReference type="InterPro" id="IPR038825">
    <property type="entry name" value="Apical_junction"/>
</dbReference>
<gene>
    <name evidence="3" type="ORF">CTOB1V02_LOCUS5015</name>
</gene>
<feature type="compositionally biased region" description="Polar residues" evidence="1">
    <location>
        <begin position="1793"/>
        <end position="1808"/>
    </location>
</feature>
<dbReference type="Pfam" id="PF26649">
    <property type="entry name" value="Ajm-1"/>
    <property type="match status" value="1"/>
</dbReference>
<feature type="region of interest" description="Disordered" evidence="1">
    <location>
        <begin position="789"/>
        <end position="809"/>
    </location>
</feature>
<dbReference type="OrthoDB" id="6431454at2759"/>
<feature type="compositionally biased region" description="Polar residues" evidence="1">
    <location>
        <begin position="288"/>
        <end position="314"/>
    </location>
</feature>
<feature type="compositionally biased region" description="Polar residues" evidence="1">
    <location>
        <begin position="1651"/>
        <end position="1662"/>
    </location>
</feature>
<dbReference type="GO" id="GO:0005886">
    <property type="term" value="C:plasma membrane"/>
    <property type="evidence" value="ECO:0007669"/>
    <property type="project" value="TreeGrafter"/>
</dbReference>
<sequence length="2252" mass="248164">MVVIHSSRFAVNPTQRESMDYHRRVVEVEYETGRRKDWALREREASLPFEQLAAEFKGEMSSGSSSFELSEFDSSDLSVCSSSEAVAEVSSDVLLNGEEPAEVIVADEREEVDDGQPNVFDKEVPSRAVMGKGIAVFMRPHLDPVLLSKAEDHVAINTTDTTIVTFYFTPDTPLEDLIGRVTEVILELDAAKERMIITDSSEEEDDIFFAVPGMPFLSGHGMSSWNALGESPVPPLFGNRQLEPILEENSDDLRSNSGQWSSWREWSSANCMRTATYNGVKDIGSLDSASSGNGTSDESQLEGTGSTDSSYTSEDLSEREIEVPRKRPRTAQEPQTIPLMLLPKTMDPPSFEIDSQFVDYVVSLETDYYSVQDPSSGSMCINPLFDNSPPSASISPQRSGSDPALHLCPREPTKMKPHDSLPQPLGRHRSFESLFASSGGDQKPIRRGSREVLSDDSGYGEQQRGTGVWCGARPPVFVTTNFDEIETDVPKDSAVSSAATEGDPSVQNMAVRGGTPRRRAPISPELAQAFLQEESTAEKVKNLGVDHSPCVVALPEEDFPRDFFFPNPSFYHPLRSAISAPSLNETSGQKEHLQFPVPRVDPSAVSSASTANLHWDEGCALAQRLECVDIRREWVEEEPRYVNLEPPRLSSLSSSTPAPCPPPWPCAQAYTLKLETLVSSQLGEALESEEWNSTFSVAKMASSVSSNIRPVVGGVEGAPPGVNTQAMSVSSRPRHLPVNRDTLESDYESALRTCDQTIRTLEEDQMAKQQQFHRVYGGVEVYLTKKPPSPDVESIGANTSGGRITPSSGARVTFSPVVAEVKWRESYISSSDPPSPQMDLTLPKESFDPSHDVPPFLGTSTPNPPMRPVRRKERFSSGGSSTVSTSGSSSPRGGQTGDTVPHAAQEDDDDEDTIDAPPESPYATPPPSRATTLPPSFGRTQLEQEQQQMNFWKRFGLGRVSFGKKPNNNNNNNKMPAPERKPHPPPKPKHLAPSSSPTSQLNTSFSSPSTSPIPTARTSISPPSAPPSTTSPVAPATRDALVIPADLNSSRSTPTSSASPRLSHVTENVAMKPKDSEEVLDVKPKSWVPTPSRPPLPPQRHALAPVERAKLLSARRQFFAEYDKARKIVASPLPIPEEARKSSERLAEAFERFKKTTLDTRQRLAKSTPDLNAIIEATSVVRRREEGLGEGRQWRGGETAAIDAGVQKEEESSKRRRRSEEIDEQWEQLREKVRASACFSSTSNLSKRRLPLLESDLDASGDELFRNLFPETDVDQVRVPPSGTLSTYSMMNLSPSSRAMGRPSKELETSTTTTSVGGTVGDASRAKSMEYLLREENKAAVEPPENELMKGGERTPSEHELRIRRSLQKLNIPDWYKNRQRKLSEDGFLLSRKRGDSIGTSGGNWSKTTSLSSLQSSRSVTPTRVIIPTRTYSSSGWRYDGGSNSSITPSATSTGSTLYNKYCSSRSATTSPMTRRPYTGWRSQEKISDTSYTTPAERLARDLKADEDFRRRNSERLARRDSGGSATKIGTGSTSSLGGSSDQGDGTSQLREEVRNSIKEVTNAIVHYCSNEPASENKKSSDQSFTTFRPPPTTSKPPHPLLNGASTPRKSPLVWVESSFVGSRPIQSPETPTDPILSWDEPPNFRPSPLPNGSQRTLNGSLPDQDLVLPNTPLDGLTREPNLDSGGGTYSDPPFSLQSPPQQRHQGFCEDDHLALGQGMEWRVGDDGLLHSKISQMPATLPSSPKIFPEFEHPAHDSPPAEPMGRHFPVQRRPSTSWDDVLSSLLALPHGPPSTTANDADDQPTPSAEETDSPMKDMPPSPSPKVSPHAEEPYNSSNSAMTTPTAQENNNFPSTNPLHNLSSESPDPTFFEDLEIRIIEGDPCSTSASNSQLDSLTTLTPPITRKGSNLVIQCRNTKCENSTSFEDAQRDFKACHNCHTYYCSRECRRAHREKHRKVCLQLKVSALCNELTSQLRERSDAHLLLSKAARQGFLSRGRGCVKVFFQNSDELEAVVSEKVTRTDNTISALPVIAVSSLLRPAYTAVKELLPEEIGSENFKNLMELCQNYNADKYFILYLAVCIARTGEDRMTLATKYVKMKLSPLLSPQVQGKSSKCEPPNATASPLQSTSVNPLQLRHEAIITRDVEEQETMIFVSTAAENSKDEETRLRCLNTIRDHLLVRGVEIKTEFPNVYRRLQAYVEKNESFGHVIFYPKDCRTGRVIMCIIMLDVDPRRYQRLPTEISNVTVIDIH</sequence>
<feature type="domain" description="Apical junction molecule ajm1 alpha/beta" evidence="2">
    <location>
        <begin position="1963"/>
        <end position="2084"/>
    </location>
</feature>
<dbReference type="InterPro" id="IPR058586">
    <property type="entry name" value="Ajm-1"/>
</dbReference>
<protein>
    <recommendedName>
        <fullName evidence="2">Apical junction molecule ajm1 alpha/beta domain-containing protein</fullName>
    </recommendedName>
</protein>
<feature type="compositionally biased region" description="Low complexity" evidence="1">
    <location>
        <begin position="1049"/>
        <end position="1063"/>
    </location>
</feature>
<feature type="compositionally biased region" description="Polar residues" evidence="1">
    <location>
        <begin position="1696"/>
        <end position="1705"/>
    </location>
</feature>
<accession>A0A7R8ZMK5</accession>
<organism evidence="3">
    <name type="scientific">Cyprideis torosa</name>
    <dbReference type="NCBI Taxonomy" id="163714"/>
    <lineage>
        <taxon>Eukaryota</taxon>
        <taxon>Metazoa</taxon>
        <taxon>Ecdysozoa</taxon>
        <taxon>Arthropoda</taxon>
        <taxon>Crustacea</taxon>
        <taxon>Oligostraca</taxon>
        <taxon>Ostracoda</taxon>
        <taxon>Podocopa</taxon>
        <taxon>Podocopida</taxon>
        <taxon>Cytherocopina</taxon>
        <taxon>Cytheroidea</taxon>
        <taxon>Cytherideidae</taxon>
        <taxon>Cyprideis</taxon>
    </lineage>
</organism>
<evidence type="ECO:0000259" key="2">
    <source>
        <dbReference type="Pfam" id="PF26649"/>
    </source>
</evidence>
<dbReference type="PANTHER" id="PTHR21517:SF3">
    <property type="entry name" value="APICAL JUNCTION COMPONENT 1 HOMOLOG"/>
    <property type="match status" value="1"/>
</dbReference>
<dbReference type="GO" id="GO:0043296">
    <property type="term" value="C:apical junction complex"/>
    <property type="evidence" value="ECO:0007669"/>
    <property type="project" value="TreeGrafter"/>
</dbReference>